<keyword evidence="1 3" id="KW-0159">Chromosome partition</keyword>
<dbReference type="PANTHER" id="PTHR33969">
    <property type="entry name" value="SEGREGATION AND CONDENSATION PROTEIN A"/>
    <property type="match status" value="1"/>
</dbReference>
<evidence type="ECO:0000256" key="3">
    <source>
        <dbReference type="HAMAP-Rule" id="MF_01805"/>
    </source>
</evidence>
<accession>A0A9D2H9M9</accession>
<dbReference type="GO" id="GO:0005737">
    <property type="term" value="C:cytoplasm"/>
    <property type="evidence" value="ECO:0007669"/>
    <property type="project" value="UniProtKB-SubCell"/>
</dbReference>
<evidence type="ECO:0000313" key="5">
    <source>
        <dbReference type="Proteomes" id="UP000824223"/>
    </source>
</evidence>
<comment type="caution">
    <text evidence="4">The sequence shown here is derived from an EMBL/GenBank/DDBJ whole genome shotgun (WGS) entry which is preliminary data.</text>
</comment>
<dbReference type="Gene3D" id="1.10.10.580">
    <property type="entry name" value="Structural maintenance of chromosome 1. Chain E"/>
    <property type="match status" value="1"/>
</dbReference>
<evidence type="ECO:0000256" key="1">
    <source>
        <dbReference type="ARBA" id="ARBA00022829"/>
    </source>
</evidence>
<dbReference type="HAMAP" id="MF_01805">
    <property type="entry name" value="ScpA"/>
    <property type="match status" value="1"/>
</dbReference>
<dbReference type="EMBL" id="DXAK01000022">
    <property type="protein sequence ID" value="HJA06394.1"/>
    <property type="molecule type" value="Genomic_DNA"/>
</dbReference>
<dbReference type="Pfam" id="PF02616">
    <property type="entry name" value="SMC_ScpA"/>
    <property type="match status" value="1"/>
</dbReference>
<comment type="function">
    <text evidence="3">Participates in chromosomal partition during cell division. May act via the formation of a condensin-like complex containing Smc and ScpB that pull DNA away from mid-cell into both cell halves.</text>
</comment>
<keyword evidence="3" id="KW-0132">Cell division</keyword>
<dbReference type="PANTHER" id="PTHR33969:SF2">
    <property type="entry name" value="SEGREGATION AND CONDENSATION PROTEIN A"/>
    <property type="match status" value="1"/>
</dbReference>
<keyword evidence="3" id="KW-0963">Cytoplasm</keyword>
<dbReference type="Proteomes" id="UP000824223">
    <property type="component" value="Unassembled WGS sequence"/>
</dbReference>
<comment type="subcellular location">
    <subcellularLocation>
        <location evidence="3">Cytoplasm</location>
    </subcellularLocation>
    <text evidence="3">Associated with two foci at the outer edges of the nucleoid region in young cells, and at four foci within both cell halves in older cells.</text>
</comment>
<dbReference type="AlphaFoldDB" id="A0A9D2H9M9"/>
<keyword evidence="3" id="KW-0131">Cell cycle</keyword>
<comment type="subunit">
    <text evidence="3">Component of a cohesin-like complex composed of ScpA, ScpB and the Smc homodimer, in which ScpA and ScpB bind to the head domain of Smc. The presence of the three proteins is required for the association of the complex with DNA.</text>
</comment>
<evidence type="ECO:0000313" key="4">
    <source>
        <dbReference type="EMBL" id="HJA06394.1"/>
    </source>
</evidence>
<comment type="similarity">
    <text evidence="3">Belongs to the ScpA family.</text>
</comment>
<reference evidence="4" key="2">
    <citation type="submission" date="2021-04" db="EMBL/GenBank/DDBJ databases">
        <authorList>
            <person name="Gilroy R."/>
        </authorList>
    </citation>
    <scope>NUCLEOTIDE SEQUENCE</scope>
    <source>
        <strain evidence="4">ChiSjej2B20-11307</strain>
    </source>
</reference>
<name>A0A9D2H9M9_9FIRM</name>
<dbReference type="GO" id="GO:0007059">
    <property type="term" value="P:chromosome segregation"/>
    <property type="evidence" value="ECO:0007669"/>
    <property type="project" value="UniProtKB-UniRule"/>
</dbReference>
<dbReference type="GO" id="GO:0006260">
    <property type="term" value="P:DNA replication"/>
    <property type="evidence" value="ECO:0007669"/>
    <property type="project" value="UniProtKB-UniRule"/>
</dbReference>
<protein>
    <recommendedName>
        <fullName evidence="2 3">Segregation and condensation protein A</fullName>
    </recommendedName>
</protein>
<sequence length="252" mass="29556">MGIPVKLEVFEGPLDLLLHLIDKNKIDIYDIPIVEITNQYMEYIRNMQREDLNVMSEFLVMAATLLDIKCRMLLPKEVTEDGEEEDPRRELVEQLLQYKMYKYMAYELKDRQTDADSVLYKKPTIPEEVQEYAEPVDLDLLLGDLTLARLNAVFQDVMKRQADKIDPVRSKFGKIEKEEVSLLDKFTYIRGYMKSRRKFSFRQLLEEQHSKMHVVVAFLAILEMMKLGEILVEQEDTCGEIMIERTGDTDGD</sequence>
<dbReference type="Gene3D" id="6.10.250.2410">
    <property type="match status" value="1"/>
</dbReference>
<dbReference type="InterPro" id="IPR003768">
    <property type="entry name" value="ScpA"/>
</dbReference>
<gene>
    <name evidence="3" type="primary">scpA</name>
    <name evidence="4" type="ORF">H9798_04500</name>
</gene>
<reference evidence="4" key="1">
    <citation type="journal article" date="2021" name="PeerJ">
        <title>Extensive microbial diversity within the chicken gut microbiome revealed by metagenomics and culture.</title>
        <authorList>
            <person name="Gilroy R."/>
            <person name="Ravi A."/>
            <person name="Getino M."/>
            <person name="Pursley I."/>
            <person name="Horton D.L."/>
            <person name="Alikhan N.F."/>
            <person name="Baker D."/>
            <person name="Gharbi K."/>
            <person name="Hall N."/>
            <person name="Watson M."/>
            <person name="Adriaenssens E.M."/>
            <person name="Foster-Nyarko E."/>
            <person name="Jarju S."/>
            <person name="Secka A."/>
            <person name="Antonio M."/>
            <person name="Oren A."/>
            <person name="Chaudhuri R.R."/>
            <person name="La Ragione R."/>
            <person name="Hildebrand F."/>
            <person name="Pallen M.J."/>
        </authorList>
    </citation>
    <scope>NUCLEOTIDE SEQUENCE</scope>
    <source>
        <strain evidence="4">ChiSjej2B20-11307</strain>
    </source>
</reference>
<dbReference type="GO" id="GO:0051301">
    <property type="term" value="P:cell division"/>
    <property type="evidence" value="ECO:0007669"/>
    <property type="project" value="UniProtKB-KW"/>
</dbReference>
<evidence type="ECO:0000256" key="2">
    <source>
        <dbReference type="ARBA" id="ARBA00044777"/>
    </source>
</evidence>
<proteinExistence type="inferred from homology"/>
<organism evidence="4 5">
    <name type="scientific">Candidatus Mediterraneibacter pullicola</name>
    <dbReference type="NCBI Taxonomy" id="2838682"/>
    <lineage>
        <taxon>Bacteria</taxon>
        <taxon>Bacillati</taxon>
        <taxon>Bacillota</taxon>
        <taxon>Clostridia</taxon>
        <taxon>Lachnospirales</taxon>
        <taxon>Lachnospiraceae</taxon>
        <taxon>Mediterraneibacter</taxon>
    </lineage>
</organism>
<dbReference type="InterPro" id="IPR023093">
    <property type="entry name" value="ScpA-like_C"/>
</dbReference>